<evidence type="ECO:0000313" key="2">
    <source>
        <dbReference type="Proteomes" id="UP000232101"/>
    </source>
</evidence>
<dbReference type="Proteomes" id="UP000232101">
    <property type="component" value="Unassembled WGS sequence"/>
</dbReference>
<proteinExistence type="predicted"/>
<protein>
    <submittedName>
        <fullName evidence="1">Uncharacterized protein</fullName>
    </submittedName>
</protein>
<sequence length="82" mass="9286">MSRFLHFVQSRVSGQHDVGHEGVITGCDGFSLRSSIADPQGVDQPQLQPTFCNVLYITKSRFQFYSDESIFVTFQKTVKAIR</sequence>
<reference evidence="1 2" key="1">
    <citation type="submission" date="2017-11" db="EMBL/GenBank/DDBJ databases">
        <title>Bacterial isolate from king chilli rhizosphere.</title>
        <authorList>
            <person name="Takhelmayum P."/>
            <person name="Sarangthem I."/>
        </authorList>
    </citation>
    <scope>NUCLEOTIDE SEQUENCE [LARGE SCALE GENOMIC DNA]</scope>
    <source>
        <strain evidence="2">t26</strain>
    </source>
</reference>
<dbReference type="AlphaFoldDB" id="A0A2M9PYG0"/>
<accession>A0A2M9PYG0</accession>
<dbReference type="EMBL" id="PHQY01000696">
    <property type="protein sequence ID" value="PJO40826.1"/>
    <property type="molecule type" value="Genomic_DNA"/>
</dbReference>
<name>A0A2M9PYG0_9BACI</name>
<organism evidence="1 2">
    <name type="scientific">Lysinibacillus xylanilyticus</name>
    <dbReference type="NCBI Taxonomy" id="582475"/>
    <lineage>
        <taxon>Bacteria</taxon>
        <taxon>Bacillati</taxon>
        <taxon>Bacillota</taxon>
        <taxon>Bacilli</taxon>
        <taxon>Bacillales</taxon>
        <taxon>Bacillaceae</taxon>
        <taxon>Lysinibacillus</taxon>
    </lineage>
</organism>
<comment type="caution">
    <text evidence="1">The sequence shown here is derived from an EMBL/GenBank/DDBJ whole genome shotgun (WGS) entry which is preliminary data.</text>
</comment>
<evidence type="ECO:0000313" key="1">
    <source>
        <dbReference type="EMBL" id="PJO40826.1"/>
    </source>
</evidence>
<gene>
    <name evidence="1" type="ORF">CWD94_26095</name>
</gene>